<dbReference type="STRING" id="360412.LARV_01769"/>
<evidence type="ECO:0000313" key="9">
    <source>
        <dbReference type="Proteomes" id="UP000055060"/>
    </source>
</evidence>
<dbReference type="GO" id="GO:0030313">
    <property type="term" value="C:cell envelope"/>
    <property type="evidence" value="ECO:0007669"/>
    <property type="project" value="UniProtKB-SubCell"/>
</dbReference>
<proteinExistence type="predicted"/>
<keyword evidence="6" id="KW-1133">Transmembrane helix</keyword>
<keyword evidence="3" id="KW-0735">Signal-anchor</keyword>
<dbReference type="Gene3D" id="3.40.30.10">
    <property type="entry name" value="Glutaredoxin"/>
    <property type="match status" value="1"/>
</dbReference>
<dbReference type="SUPFAM" id="SSF52833">
    <property type="entry name" value="Thioredoxin-like"/>
    <property type="match status" value="1"/>
</dbReference>
<feature type="domain" description="Thioredoxin" evidence="7">
    <location>
        <begin position="50"/>
        <end position="190"/>
    </location>
</feature>
<dbReference type="Pfam" id="PF00578">
    <property type="entry name" value="AhpC-TSA"/>
    <property type="match status" value="1"/>
</dbReference>
<evidence type="ECO:0000256" key="3">
    <source>
        <dbReference type="ARBA" id="ARBA00022968"/>
    </source>
</evidence>
<dbReference type="PROSITE" id="PS51352">
    <property type="entry name" value="THIOREDOXIN_2"/>
    <property type="match status" value="1"/>
</dbReference>
<keyword evidence="6" id="KW-0472">Membrane</keyword>
<dbReference type="RefSeq" id="WP_075073300.1">
    <property type="nucleotide sequence ID" value="NZ_DF967972.1"/>
</dbReference>
<dbReference type="InterPro" id="IPR000866">
    <property type="entry name" value="AhpC/TSA"/>
</dbReference>
<keyword evidence="2" id="KW-0201">Cytochrome c-type biogenesis</keyword>
<evidence type="ECO:0000256" key="6">
    <source>
        <dbReference type="SAM" id="Phobius"/>
    </source>
</evidence>
<keyword evidence="9" id="KW-1185">Reference proteome</keyword>
<dbReference type="OrthoDB" id="25753at2"/>
<accession>A0A0S7BEV6</accession>
<evidence type="ECO:0000313" key="8">
    <source>
        <dbReference type="EMBL" id="GAP14009.1"/>
    </source>
</evidence>
<dbReference type="PANTHER" id="PTHR42852:SF6">
    <property type="entry name" value="THIOL:DISULFIDE INTERCHANGE PROTEIN DSBE"/>
    <property type="match status" value="1"/>
</dbReference>
<dbReference type="AlphaFoldDB" id="A0A0S7BEV6"/>
<gene>
    <name evidence="8" type="ORF">LARV_01769</name>
</gene>
<dbReference type="PROSITE" id="PS00194">
    <property type="entry name" value="THIOREDOXIN_1"/>
    <property type="match status" value="1"/>
</dbReference>
<dbReference type="EMBL" id="DF967972">
    <property type="protein sequence ID" value="GAP14009.1"/>
    <property type="molecule type" value="Genomic_DNA"/>
</dbReference>
<keyword evidence="4" id="KW-1015">Disulfide bond</keyword>
<dbReference type="Proteomes" id="UP000055060">
    <property type="component" value="Unassembled WGS sequence"/>
</dbReference>
<dbReference type="PANTHER" id="PTHR42852">
    <property type="entry name" value="THIOL:DISULFIDE INTERCHANGE PROTEIN DSBE"/>
    <property type="match status" value="1"/>
</dbReference>
<evidence type="ECO:0000256" key="2">
    <source>
        <dbReference type="ARBA" id="ARBA00022748"/>
    </source>
</evidence>
<evidence type="ECO:0000256" key="1">
    <source>
        <dbReference type="ARBA" id="ARBA00004196"/>
    </source>
</evidence>
<reference evidence="8" key="1">
    <citation type="submission" date="2015-07" db="EMBL/GenBank/DDBJ databases">
        <title>Draft Genome Sequences of Anaerolinea thermolimosa IMO-1, Bellilinea caldifistulae GOMI-1, Leptolinea tardivitalis YMTK-2, Levilinea saccharolytica KIBI-1,Longilinea arvoryzae KOME-1, Previously Described as Members of the Anaerolineaceae (Chloroflexi).</title>
        <authorList>
            <person name="Sekiguchi Y."/>
            <person name="Ohashi A."/>
            <person name="Matsuura N."/>
            <person name="Tourlousse M.D."/>
        </authorList>
    </citation>
    <scope>NUCLEOTIDE SEQUENCE [LARGE SCALE GENOMIC DNA]</scope>
    <source>
        <strain evidence="8">KOME-1</strain>
    </source>
</reference>
<protein>
    <submittedName>
        <fullName evidence="8">Peroxiredoxin</fullName>
    </submittedName>
</protein>
<comment type="subcellular location">
    <subcellularLocation>
        <location evidence="1">Cell envelope</location>
    </subcellularLocation>
</comment>
<dbReference type="InterPro" id="IPR017937">
    <property type="entry name" value="Thioredoxin_CS"/>
</dbReference>
<dbReference type="InterPro" id="IPR013766">
    <property type="entry name" value="Thioredoxin_domain"/>
</dbReference>
<dbReference type="GO" id="GO:0017004">
    <property type="term" value="P:cytochrome complex assembly"/>
    <property type="evidence" value="ECO:0007669"/>
    <property type="project" value="UniProtKB-KW"/>
</dbReference>
<dbReference type="GO" id="GO:0016491">
    <property type="term" value="F:oxidoreductase activity"/>
    <property type="evidence" value="ECO:0007669"/>
    <property type="project" value="InterPro"/>
</dbReference>
<evidence type="ECO:0000256" key="5">
    <source>
        <dbReference type="ARBA" id="ARBA00023284"/>
    </source>
</evidence>
<evidence type="ECO:0000256" key="4">
    <source>
        <dbReference type="ARBA" id="ARBA00023157"/>
    </source>
</evidence>
<keyword evidence="5" id="KW-0676">Redox-active center</keyword>
<keyword evidence="6" id="KW-0812">Transmembrane</keyword>
<dbReference type="GO" id="GO:0016209">
    <property type="term" value="F:antioxidant activity"/>
    <property type="evidence" value="ECO:0007669"/>
    <property type="project" value="InterPro"/>
</dbReference>
<organism evidence="8">
    <name type="scientific">Longilinea arvoryzae</name>
    <dbReference type="NCBI Taxonomy" id="360412"/>
    <lineage>
        <taxon>Bacteria</taxon>
        <taxon>Bacillati</taxon>
        <taxon>Chloroflexota</taxon>
        <taxon>Anaerolineae</taxon>
        <taxon>Anaerolineales</taxon>
        <taxon>Anaerolineaceae</taxon>
        <taxon>Longilinea</taxon>
    </lineage>
</organism>
<dbReference type="CDD" id="cd02966">
    <property type="entry name" value="TlpA_like_family"/>
    <property type="match status" value="1"/>
</dbReference>
<dbReference type="InterPro" id="IPR036249">
    <property type="entry name" value="Thioredoxin-like_sf"/>
</dbReference>
<sequence>MDTNVENPQETQPSPRRNLPRWVILLSFTVLLAFLALIGIGLRRVQAGPIVIGQKVPDFSMVTFDGQTHDLSDFKGKVVVLNFWASWCAPCSQEAAELEQAWQYYKPGNEVIFLGVDYTDTEPEALSYLAKYSISYPNAPDLRTIISQMFRITGVPETYFIDRDGNLAYVKKGPFASMTEIQAAIDDLLK</sequence>
<evidence type="ECO:0000259" key="7">
    <source>
        <dbReference type="PROSITE" id="PS51352"/>
    </source>
</evidence>
<dbReference type="InterPro" id="IPR050553">
    <property type="entry name" value="Thioredoxin_ResA/DsbE_sf"/>
</dbReference>
<name>A0A0S7BEV6_9CHLR</name>
<feature type="transmembrane region" description="Helical" evidence="6">
    <location>
        <begin position="22"/>
        <end position="42"/>
    </location>
</feature>